<dbReference type="Pfam" id="PF14196">
    <property type="entry name" value="ATC_hydrolase"/>
    <property type="match status" value="1"/>
</dbReference>
<feature type="non-terminal residue" evidence="1">
    <location>
        <position position="1"/>
    </location>
</feature>
<comment type="caution">
    <text evidence="1">The sequence shown here is derived from an EMBL/GenBank/DDBJ whole genome shotgun (WGS) entry which is preliminary data.</text>
</comment>
<accession>X0W9N4</accession>
<evidence type="ECO:0000313" key="1">
    <source>
        <dbReference type="EMBL" id="GAG21308.1"/>
    </source>
</evidence>
<name>X0W9N4_9ZZZZ</name>
<protein>
    <recommendedName>
        <fullName evidence="2">L-2-amino-thiazoline-4-carboxylic acid hydrolase</fullName>
    </recommendedName>
</protein>
<sequence length="127" mass="14740">RLVGSLKYNKKYVSQLKEEIAETQERRYPGDWVAMFIEGNGEEFDYGLDITECGIYKFYHAQGSDELTPYLCLSDCVVSEAFDRGLVRYKTLAEGAEVCDFRYKKGRKTFVNPLRDGWPPKFLNERA</sequence>
<evidence type="ECO:0008006" key="2">
    <source>
        <dbReference type="Google" id="ProtNLM"/>
    </source>
</evidence>
<proteinExistence type="predicted"/>
<dbReference type="AlphaFoldDB" id="X0W9N4"/>
<dbReference type="InterPro" id="IPR026002">
    <property type="entry name" value="ATC_hydrolase-like"/>
</dbReference>
<reference evidence="1" key="1">
    <citation type="journal article" date="2014" name="Front. Microbiol.">
        <title>High frequency of phylogenetically diverse reductive dehalogenase-homologous genes in deep subseafloor sedimentary metagenomes.</title>
        <authorList>
            <person name="Kawai M."/>
            <person name="Futagami T."/>
            <person name="Toyoda A."/>
            <person name="Takaki Y."/>
            <person name="Nishi S."/>
            <person name="Hori S."/>
            <person name="Arai W."/>
            <person name="Tsubouchi T."/>
            <person name="Morono Y."/>
            <person name="Uchiyama I."/>
            <person name="Ito T."/>
            <person name="Fujiyama A."/>
            <person name="Inagaki F."/>
            <person name="Takami H."/>
        </authorList>
    </citation>
    <scope>NUCLEOTIDE SEQUENCE</scope>
    <source>
        <strain evidence="1">Expedition CK06-06</strain>
    </source>
</reference>
<organism evidence="1">
    <name type="scientific">marine sediment metagenome</name>
    <dbReference type="NCBI Taxonomy" id="412755"/>
    <lineage>
        <taxon>unclassified sequences</taxon>
        <taxon>metagenomes</taxon>
        <taxon>ecological metagenomes</taxon>
    </lineage>
</organism>
<gene>
    <name evidence="1" type="ORF">S01H1_53084</name>
</gene>
<dbReference type="EMBL" id="BARS01034355">
    <property type="protein sequence ID" value="GAG21308.1"/>
    <property type="molecule type" value="Genomic_DNA"/>
</dbReference>